<sequence length="219" mass="24840">MIVFMSSLMSLFTHCPMCKENSPGRLRRTMGTFVEIDQNCKHCGFQRQCNPPFIDKTPAGNLLLSAGILFAGTSPTKVLRVLKSINCYTITTRTFLNHQKKFLQPAIKKSNEVPSSVHMEKEGLVRCVQFLESENLVMKTIVTDRHTQINKWLKENQEHVDHRFDPKKKLVKLAKDKQCTAIGEWIQSILNHLYWCAVSTPDGNGEMIAENGCPSTTTL</sequence>
<organism evidence="1 2">
    <name type="scientific">Dissostichus mawsoni</name>
    <name type="common">Antarctic cod</name>
    <dbReference type="NCBI Taxonomy" id="36200"/>
    <lineage>
        <taxon>Eukaryota</taxon>
        <taxon>Metazoa</taxon>
        <taxon>Chordata</taxon>
        <taxon>Craniata</taxon>
        <taxon>Vertebrata</taxon>
        <taxon>Euteleostomi</taxon>
        <taxon>Actinopterygii</taxon>
        <taxon>Neopterygii</taxon>
        <taxon>Teleostei</taxon>
        <taxon>Neoteleostei</taxon>
        <taxon>Acanthomorphata</taxon>
        <taxon>Eupercaria</taxon>
        <taxon>Perciformes</taxon>
        <taxon>Notothenioidei</taxon>
        <taxon>Nototheniidae</taxon>
        <taxon>Dissostichus</taxon>
    </lineage>
</organism>
<gene>
    <name evidence="1" type="ORF">F7725_013476</name>
</gene>
<accession>A0A7J5YQ63</accession>
<proteinExistence type="predicted"/>
<evidence type="ECO:0000313" key="2">
    <source>
        <dbReference type="Proteomes" id="UP000518266"/>
    </source>
</evidence>
<dbReference type="PANTHER" id="PTHR31751">
    <property type="entry name" value="SI:CH211-108C17.2-RELATED-RELATED"/>
    <property type="match status" value="1"/>
</dbReference>
<name>A0A7J5YQ63_DISMA</name>
<reference evidence="1 2" key="1">
    <citation type="submission" date="2020-03" db="EMBL/GenBank/DDBJ databases">
        <title>Dissostichus mawsoni Genome sequencing and assembly.</title>
        <authorList>
            <person name="Park H."/>
        </authorList>
    </citation>
    <scope>NUCLEOTIDE SEQUENCE [LARGE SCALE GENOMIC DNA]</scope>
    <source>
        <strain evidence="1">DM0001</strain>
        <tissue evidence="1">Muscle</tissue>
    </source>
</reference>
<protein>
    <submittedName>
        <fullName evidence="1">Uncharacterized protein</fullName>
    </submittedName>
</protein>
<keyword evidence="2" id="KW-1185">Reference proteome</keyword>
<dbReference type="Proteomes" id="UP000518266">
    <property type="component" value="Unassembled WGS sequence"/>
</dbReference>
<dbReference type="PANTHER" id="PTHR31751:SF42">
    <property type="entry name" value="PROTEIN CBG10204"/>
    <property type="match status" value="1"/>
</dbReference>
<dbReference type="EMBL" id="JAAKFY010000010">
    <property type="protein sequence ID" value="KAF3851704.1"/>
    <property type="molecule type" value="Genomic_DNA"/>
</dbReference>
<evidence type="ECO:0000313" key="1">
    <source>
        <dbReference type="EMBL" id="KAF3851704.1"/>
    </source>
</evidence>
<comment type="caution">
    <text evidence="1">The sequence shown here is derived from an EMBL/GenBank/DDBJ whole genome shotgun (WGS) entry which is preliminary data.</text>
</comment>
<dbReference type="AlphaFoldDB" id="A0A7J5YQ63"/>
<dbReference type="OrthoDB" id="5814287at2759"/>